<feature type="compositionally biased region" description="Polar residues" evidence="1">
    <location>
        <begin position="103"/>
        <end position="118"/>
    </location>
</feature>
<feature type="compositionally biased region" description="Low complexity" evidence="1">
    <location>
        <begin position="63"/>
        <end position="76"/>
    </location>
</feature>
<feature type="transmembrane region" description="Helical" evidence="2">
    <location>
        <begin position="34"/>
        <end position="51"/>
    </location>
</feature>
<feature type="compositionally biased region" description="Pro residues" evidence="1">
    <location>
        <begin position="295"/>
        <end position="323"/>
    </location>
</feature>
<evidence type="ECO:0000256" key="1">
    <source>
        <dbReference type="SAM" id="MobiDB-lite"/>
    </source>
</evidence>
<dbReference type="EMBL" id="KF900561">
    <property type="protein sequence ID" value="AIE99347.1"/>
    <property type="molecule type" value="Genomic_DNA"/>
</dbReference>
<protein>
    <submittedName>
        <fullName evidence="3">Uncharacterized protein</fullName>
    </submittedName>
</protein>
<dbReference type="AlphaFoldDB" id="A0A075GCG3"/>
<sequence>MASLGKMLLLFVLFVGLLGFLVMAGDLQQEMQLAYAGFLLLLLGALLLIPSRRRPKPRRRQRTAAATSAGADTAESGSFDLPAPIVGEEDAAERREKKLAKGSRSTSDSNSSAQTTATERGEPGGGSDSEGAQLDDRSGENGHSAGEDIEVIPEDDEEQVHVAEEYVVDVDAESLQEADIEDFIADRQSHHDKVRKKIEERRRGQLADIRANAARMWSQQDESEDIVQVLSKKGHGLQIIDEPAQVEAGHPYGATFMRIDAARILKLRIPLDQGYIESQPLEEEEIEVEFDLGDLPPPPAPGDLELPPPPTPEELGLPPPPEK</sequence>
<reference evidence="3" key="1">
    <citation type="journal article" date="2014" name="Genome Biol. Evol.">
        <title>Pangenome evidence for extensive interdomain horizontal transfer affecting lineage core and shell genes in uncultured planktonic thaumarchaeota and euryarchaeota.</title>
        <authorList>
            <person name="Deschamps P."/>
            <person name="Zivanovic Y."/>
            <person name="Moreira D."/>
            <person name="Rodriguez-Valera F."/>
            <person name="Lopez-Garcia P."/>
        </authorList>
    </citation>
    <scope>NUCLEOTIDE SEQUENCE</scope>
</reference>
<proteinExistence type="predicted"/>
<feature type="region of interest" description="Disordered" evidence="1">
    <location>
        <begin position="291"/>
        <end position="323"/>
    </location>
</feature>
<accession>A0A075GCG3</accession>
<keyword evidence="2" id="KW-0472">Membrane</keyword>
<evidence type="ECO:0000256" key="2">
    <source>
        <dbReference type="SAM" id="Phobius"/>
    </source>
</evidence>
<keyword evidence="2" id="KW-1133">Transmembrane helix</keyword>
<organism evidence="3">
    <name type="scientific">uncultured marine group II/III euryarchaeote KM3_109_G01</name>
    <dbReference type="NCBI Taxonomy" id="1457850"/>
    <lineage>
        <taxon>Archaea</taxon>
        <taxon>Methanobacteriati</taxon>
        <taxon>Methanobacteriota</taxon>
        <taxon>environmental samples</taxon>
    </lineage>
</organism>
<feature type="region of interest" description="Disordered" evidence="1">
    <location>
        <begin position="54"/>
        <end position="155"/>
    </location>
</feature>
<name>A0A075GCG3_9EURY</name>
<keyword evidence="2" id="KW-0812">Transmembrane</keyword>
<evidence type="ECO:0000313" key="3">
    <source>
        <dbReference type="EMBL" id="AIE99347.1"/>
    </source>
</evidence>